<reference evidence="8 9" key="2">
    <citation type="journal article" date="2012" name="BMC Genomics">
        <title>A comparative genomics perspective on the genetic content of the alkaliphilic haloarchaeon Natrialba magadii ATCC 43099T.</title>
        <authorList>
            <person name="Siddaramappa S."/>
            <person name="Challacombe J.F."/>
            <person name="Decastro R.E."/>
            <person name="Pfeiffer F."/>
            <person name="Sastre D.E."/>
            <person name="Gimenez M.I."/>
            <person name="Paggi R.A."/>
            <person name="Detter J.C."/>
            <person name="Davenport K.W."/>
            <person name="Goodwin L.A."/>
            <person name="Kyrpides N."/>
            <person name="Tapia R."/>
            <person name="Pitluck S."/>
            <person name="Lucas S."/>
            <person name="Woyke T."/>
            <person name="Maupin-Furlow J.A."/>
        </authorList>
    </citation>
    <scope>NUCLEOTIDE SEQUENCE [LARGE SCALE GENOMIC DNA]</scope>
    <source>
        <strain evidence="9">ATCC 43099 / DSM 3394 / CCM 3739 / CIP 104546 / IAM 13178 / JCM 8861 / NBRC 102185 / NCIMB 2190 / MS3</strain>
    </source>
</reference>
<dbReference type="GO" id="GO:0003677">
    <property type="term" value="F:DNA binding"/>
    <property type="evidence" value="ECO:0007669"/>
    <property type="project" value="UniProtKB-UniRule"/>
</dbReference>
<evidence type="ECO:0000256" key="4">
    <source>
        <dbReference type="ARBA" id="ARBA00023163"/>
    </source>
</evidence>
<dbReference type="EMBL" id="CP001932">
    <property type="protein sequence ID" value="ADD04895.1"/>
    <property type="molecule type" value="Genomic_DNA"/>
</dbReference>
<evidence type="ECO:0000256" key="2">
    <source>
        <dbReference type="ARBA" id="ARBA00023015"/>
    </source>
</evidence>
<keyword evidence="4" id="KW-0804">Transcription</keyword>
<evidence type="ECO:0000256" key="1">
    <source>
        <dbReference type="ARBA" id="ARBA00022491"/>
    </source>
</evidence>
<dbReference type="InterPro" id="IPR039538">
    <property type="entry name" value="BetI_C"/>
</dbReference>
<feature type="compositionally biased region" description="Low complexity" evidence="6">
    <location>
        <begin position="240"/>
        <end position="250"/>
    </location>
</feature>
<keyword evidence="3 5" id="KW-0238">DNA-binding</keyword>
<feature type="compositionally biased region" description="Low complexity" evidence="6">
    <location>
        <begin position="260"/>
        <end position="280"/>
    </location>
</feature>
<feature type="DNA-binding region" description="H-T-H motif" evidence="5">
    <location>
        <begin position="56"/>
        <end position="75"/>
    </location>
</feature>
<feature type="region of interest" description="Disordered" evidence="6">
    <location>
        <begin position="235"/>
        <end position="298"/>
    </location>
</feature>
<dbReference type="PRINTS" id="PR00455">
    <property type="entry name" value="HTHTETR"/>
</dbReference>
<organism evidence="8 9">
    <name type="scientific">Natrialba magadii (strain ATCC 43099 / DSM 3394 / CCM 3739 / CIP 104546 / IAM 13178 / JCM 8861 / NBRC 102185 / NCIMB 2190 / MS3)</name>
    <name type="common">Natronobacterium magadii</name>
    <dbReference type="NCBI Taxonomy" id="547559"/>
    <lineage>
        <taxon>Archaea</taxon>
        <taxon>Methanobacteriati</taxon>
        <taxon>Methanobacteriota</taxon>
        <taxon>Stenosarchaea group</taxon>
        <taxon>Halobacteria</taxon>
        <taxon>Halobacteriales</taxon>
        <taxon>Natrialbaceae</taxon>
        <taxon>Natrialba</taxon>
    </lineage>
</organism>
<keyword evidence="1" id="KW-0678">Repressor</keyword>
<sequence length="298" mass="33573">MPDSECKPTGRDSWGERNDFYGFLTKESVVTDSDVREEIMLATYEALCEHGYSELTAQSIADKTDKSKSLLFYHYDSKEELVAEFIEYLVDWFDERVDKTTSLPPVDRLATVVDWFLYGSANDTDKRQSFHTAMLELRTQAPYHEPYRENLRKSDDYLRELIEDILQDGIDAGQFVDHDTEEMATLLMATLDGARIRQLTLDRDSYVDQVRSAAIDRIFDDILADDVDFPETRTQRDGYTVTTETAVSTDADTDADTDANSDTSTDTGTGTDTDTGTGTDTDTDTGTDIESNTTSDTN</sequence>
<dbReference type="STRING" id="547559.Nmag_1316"/>
<dbReference type="PROSITE" id="PS50977">
    <property type="entry name" value="HTH_TETR_2"/>
    <property type="match status" value="1"/>
</dbReference>
<evidence type="ECO:0000256" key="6">
    <source>
        <dbReference type="SAM" id="MobiDB-lite"/>
    </source>
</evidence>
<accession>D3SSU9</accession>
<keyword evidence="2" id="KW-0805">Transcription regulation</keyword>
<dbReference type="InterPro" id="IPR036271">
    <property type="entry name" value="Tet_transcr_reg_TetR-rel_C_sf"/>
</dbReference>
<dbReference type="InterPro" id="IPR001647">
    <property type="entry name" value="HTH_TetR"/>
</dbReference>
<feature type="compositionally biased region" description="Polar residues" evidence="6">
    <location>
        <begin position="289"/>
        <end position="298"/>
    </location>
</feature>
<feature type="domain" description="HTH tetR-type" evidence="7">
    <location>
        <begin position="33"/>
        <end position="93"/>
    </location>
</feature>
<dbReference type="HOGENOM" id="CLU_069356_15_3_2"/>
<evidence type="ECO:0000256" key="5">
    <source>
        <dbReference type="PROSITE-ProRule" id="PRU00335"/>
    </source>
</evidence>
<dbReference type="Pfam" id="PF13977">
    <property type="entry name" value="TetR_C_6"/>
    <property type="match status" value="1"/>
</dbReference>
<dbReference type="SUPFAM" id="SSF46689">
    <property type="entry name" value="Homeodomain-like"/>
    <property type="match status" value="1"/>
</dbReference>
<evidence type="ECO:0000313" key="9">
    <source>
        <dbReference type="Proteomes" id="UP000001879"/>
    </source>
</evidence>
<dbReference type="eggNOG" id="arCOG02646">
    <property type="taxonomic scope" value="Archaea"/>
</dbReference>
<dbReference type="Proteomes" id="UP000001879">
    <property type="component" value="Chromosome"/>
</dbReference>
<evidence type="ECO:0000259" key="7">
    <source>
        <dbReference type="PROSITE" id="PS50977"/>
    </source>
</evidence>
<gene>
    <name evidence="8" type="ordered locus">Nmag_1316</name>
</gene>
<dbReference type="PANTHER" id="PTHR47506:SF1">
    <property type="entry name" value="HTH-TYPE TRANSCRIPTIONAL REGULATOR YJDC"/>
    <property type="match status" value="1"/>
</dbReference>
<dbReference type="SUPFAM" id="SSF48498">
    <property type="entry name" value="Tetracyclin repressor-like, C-terminal domain"/>
    <property type="match status" value="1"/>
</dbReference>
<dbReference type="Gene3D" id="1.10.357.10">
    <property type="entry name" value="Tetracycline Repressor, domain 2"/>
    <property type="match status" value="1"/>
</dbReference>
<proteinExistence type="predicted"/>
<keyword evidence="9" id="KW-1185">Reference proteome</keyword>
<dbReference type="PANTHER" id="PTHR47506">
    <property type="entry name" value="TRANSCRIPTIONAL REGULATORY PROTEIN"/>
    <property type="match status" value="1"/>
</dbReference>
<dbReference type="Pfam" id="PF00440">
    <property type="entry name" value="TetR_N"/>
    <property type="match status" value="1"/>
</dbReference>
<reference evidence="9" key="1">
    <citation type="submission" date="2010-02" db="EMBL/GenBank/DDBJ databases">
        <title>Complete sequence of chromosome of Natrialba magadii ATCC 43099.</title>
        <authorList>
            <consortium name="US DOE Joint Genome Institute"/>
            <person name="Lucas S."/>
            <person name="Copeland A."/>
            <person name="Lapidus A."/>
            <person name="Cheng J.-F."/>
            <person name="Bruce D."/>
            <person name="Goodwin L."/>
            <person name="Pitluck S."/>
            <person name="Davenport K."/>
            <person name="Saunders E."/>
            <person name="Detter J.C."/>
            <person name="Han C."/>
            <person name="Tapia R."/>
            <person name="Land M."/>
            <person name="Hauser L."/>
            <person name="Kyrpides N."/>
            <person name="Mikhailova N."/>
            <person name="De Castro R.E."/>
            <person name="Maupin-Furlow J.A."/>
            <person name="Woyke T."/>
        </authorList>
    </citation>
    <scope>NUCLEOTIDE SEQUENCE [LARGE SCALE GENOMIC DNA]</scope>
    <source>
        <strain evidence="9">ATCC 43099 / DSM 3394 / CCM 3739 / CIP 104546 / IAM 13178 / JCM 8861 / NBRC 102185 / NCIMB 2190 / MS3</strain>
    </source>
</reference>
<dbReference type="AlphaFoldDB" id="D3SSU9"/>
<evidence type="ECO:0000313" key="8">
    <source>
        <dbReference type="EMBL" id="ADD04895.1"/>
    </source>
</evidence>
<dbReference type="InterPro" id="IPR009057">
    <property type="entry name" value="Homeodomain-like_sf"/>
</dbReference>
<protein>
    <submittedName>
        <fullName evidence="8">TetR family transcription regulator</fullName>
    </submittedName>
</protein>
<dbReference type="PaxDb" id="547559-Nmag_1316"/>
<dbReference type="KEGG" id="nmg:Nmag_1316"/>
<evidence type="ECO:0000256" key="3">
    <source>
        <dbReference type="ARBA" id="ARBA00023125"/>
    </source>
</evidence>
<name>D3SSU9_NATMM</name>